<evidence type="ECO:0000256" key="2">
    <source>
        <dbReference type="ARBA" id="ARBA00022771"/>
    </source>
</evidence>
<dbReference type="STRING" id="888268.A0A1E5UX86"/>
<dbReference type="Proteomes" id="UP000095767">
    <property type="component" value="Unassembled WGS sequence"/>
</dbReference>
<proteinExistence type="predicted"/>
<keyword evidence="3" id="KW-0862">Zinc</keyword>
<dbReference type="SMART" id="SM00184">
    <property type="entry name" value="RING"/>
    <property type="match status" value="1"/>
</dbReference>
<comment type="caution">
    <text evidence="6">The sequence shown here is derived from an EMBL/GenBank/DDBJ whole genome shotgun (WGS) entry which is preliminary data.</text>
</comment>
<dbReference type="OrthoDB" id="631680at2759"/>
<evidence type="ECO:0000256" key="4">
    <source>
        <dbReference type="PROSITE-ProRule" id="PRU00175"/>
    </source>
</evidence>
<evidence type="ECO:0000259" key="5">
    <source>
        <dbReference type="PROSITE" id="PS50089"/>
    </source>
</evidence>
<evidence type="ECO:0000256" key="3">
    <source>
        <dbReference type="ARBA" id="ARBA00022833"/>
    </source>
</evidence>
<sequence length="244" mass="27291">MVVATRIFVPDCQTWLERRDPPPCRGPSTVRIRCTLSRTYSSRKLGGGRQAVEDHSDKEPATDEQEFLVYDPSVFLRYEDARRAVHGMLASMALLQGVDVSTDNWLSHFALEGIPSAMIEWARMDNDYGLAGGHYHFRVAMMMEISLVYSEPKAVVRACAETTMQTVDRDSADQCSICMEAFEESHGAGAMSPVNLPCSHPFHTRCITVWLFKGHPCPVCRTDMRGLVSAPPWPSQAHELRGTN</sequence>
<organism evidence="6 7">
    <name type="scientific">Dichanthelium oligosanthes</name>
    <dbReference type="NCBI Taxonomy" id="888268"/>
    <lineage>
        <taxon>Eukaryota</taxon>
        <taxon>Viridiplantae</taxon>
        <taxon>Streptophyta</taxon>
        <taxon>Embryophyta</taxon>
        <taxon>Tracheophyta</taxon>
        <taxon>Spermatophyta</taxon>
        <taxon>Magnoliopsida</taxon>
        <taxon>Liliopsida</taxon>
        <taxon>Poales</taxon>
        <taxon>Poaceae</taxon>
        <taxon>PACMAD clade</taxon>
        <taxon>Panicoideae</taxon>
        <taxon>Panicodae</taxon>
        <taxon>Paniceae</taxon>
        <taxon>Dichantheliinae</taxon>
        <taxon>Dichanthelium</taxon>
    </lineage>
</organism>
<dbReference type="Gene3D" id="3.30.40.10">
    <property type="entry name" value="Zinc/RING finger domain, C3HC4 (zinc finger)"/>
    <property type="match status" value="1"/>
</dbReference>
<feature type="domain" description="RING-type" evidence="5">
    <location>
        <begin position="175"/>
        <end position="221"/>
    </location>
</feature>
<gene>
    <name evidence="6" type="ORF">BAE44_0021518</name>
</gene>
<evidence type="ECO:0000313" key="7">
    <source>
        <dbReference type="Proteomes" id="UP000095767"/>
    </source>
</evidence>
<evidence type="ECO:0000313" key="6">
    <source>
        <dbReference type="EMBL" id="OEL17467.1"/>
    </source>
</evidence>
<dbReference type="AlphaFoldDB" id="A0A1E5UX86"/>
<name>A0A1E5UX86_9POAL</name>
<dbReference type="InterPro" id="IPR001841">
    <property type="entry name" value="Znf_RING"/>
</dbReference>
<dbReference type="InterPro" id="IPR013083">
    <property type="entry name" value="Znf_RING/FYVE/PHD"/>
</dbReference>
<accession>A0A1E5UX86</accession>
<dbReference type="PANTHER" id="PTHR15710">
    <property type="entry name" value="E3 UBIQUITIN-PROTEIN LIGASE PRAJA"/>
    <property type="match status" value="1"/>
</dbReference>
<dbReference type="EMBL" id="LWDX02059857">
    <property type="protein sequence ID" value="OEL17467.1"/>
    <property type="molecule type" value="Genomic_DNA"/>
</dbReference>
<protein>
    <recommendedName>
        <fullName evidence="5">RING-type domain-containing protein</fullName>
    </recommendedName>
</protein>
<dbReference type="GO" id="GO:0008270">
    <property type="term" value="F:zinc ion binding"/>
    <property type="evidence" value="ECO:0007669"/>
    <property type="project" value="UniProtKB-KW"/>
</dbReference>
<keyword evidence="7" id="KW-1185">Reference proteome</keyword>
<reference evidence="6 7" key="1">
    <citation type="submission" date="2016-09" db="EMBL/GenBank/DDBJ databases">
        <title>The draft genome of Dichanthelium oligosanthes: A C3 panicoid grass species.</title>
        <authorList>
            <person name="Studer A.J."/>
            <person name="Schnable J.C."/>
            <person name="Brutnell T.P."/>
        </authorList>
    </citation>
    <scope>NUCLEOTIDE SEQUENCE [LARGE SCALE GENOMIC DNA]</scope>
    <source>
        <strain evidence="7">cv. Kellogg 1175</strain>
        <tissue evidence="6">Leaf</tissue>
    </source>
</reference>
<dbReference type="PROSITE" id="PS50089">
    <property type="entry name" value="ZF_RING_2"/>
    <property type="match status" value="1"/>
</dbReference>
<dbReference type="Pfam" id="PF13639">
    <property type="entry name" value="zf-RING_2"/>
    <property type="match status" value="1"/>
</dbReference>
<keyword evidence="2 4" id="KW-0863">Zinc-finger</keyword>
<evidence type="ECO:0000256" key="1">
    <source>
        <dbReference type="ARBA" id="ARBA00022723"/>
    </source>
</evidence>
<dbReference type="SUPFAM" id="SSF57850">
    <property type="entry name" value="RING/U-box"/>
    <property type="match status" value="1"/>
</dbReference>
<keyword evidence="1" id="KW-0479">Metal-binding</keyword>